<keyword evidence="1 3" id="KW-0489">Methyltransferase</keyword>
<dbReference type="InterPro" id="IPR029063">
    <property type="entry name" value="SAM-dependent_MTases_sf"/>
</dbReference>
<evidence type="ECO:0000256" key="1">
    <source>
        <dbReference type="ARBA" id="ARBA00022603"/>
    </source>
</evidence>
<dbReference type="InterPro" id="IPR050078">
    <property type="entry name" value="Ribosomal_L11_MeTrfase_PrmA"/>
</dbReference>
<dbReference type="Gene3D" id="3.40.50.150">
    <property type="entry name" value="Vaccinia Virus protein VP39"/>
    <property type="match status" value="1"/>
</dbReference>
<evidence type="ECO:0000313" key="4">
    <source>
        <dbReference type="Proteomes" id="UP000019486"/>
    </source>
</evidence>
<sequence>MVGPPPGDTTAARQAFIQANTELSTAPLLPEVALHLATQVTPLWEATEVDLAARDLPPPYWAFAWPGGRAVARHVLDNPGLVAGRRVLDFAAGGGVAGIAAAKAGAALVIAAEIDDFAVASIGLNAAANGVAIEVSRRDIVGDPMPGIQVVLAGDVCYEKPMADRIIPWLRGLARDGVLVLLGDPGRAYVPKTGLEPLARYLVPTSLDLEDKEIRETTVWRLLGTV</sequence>
<organism evidence="3 4">
    <name type="scientific">Skermanella stibiiresistens SB22</name>
    <dbReference type="NCBI Taxonomy" id="1385369"/>
    <lineage>
        <taxon>Bacteria</taxon>
        <taxon>Pseudomonadati</taxon>
        <taxon>Pseudomonadota</taxon>
        <taxon>Alphaproteobacteria</taxon>
        <taxon>Rhodospirillales</taxon>
        <taxon>Azospirillaceae</taxon>
        <taxon>Skermanella</taxon>
    </lineage>
</organism>
<dbReference type="PANTHER" id="PTHR43648:SF1">
    <property type="entry name" value="ELECTRON TRANSFER FLAVOPROTEIN BETA SUBUNIT LYSINE METHYLTRANSFERASE"/>
    <property type="match status" value="1"/>
</dbReference>
<dbReference type="GO" id="GO:0016279">
    <property type="term" value="F:protein-lysine N-methyltransferase activity"/>
    <property type="evidence" value="ECO:0007669"/>
    <property type="project" value="TreeGrafter"/>
</dbReference>
<gene>
    <name evidence="3" type="ORF">N825_27625</name>
</gene>
<keyword evidence="4" id="KW-1185">Reference proteome</keyword>
<dbReference type="Proteomes" id="UP000019486">
    <property type="component" value="Unassembled WGS sequence"/>
</dbReference>
<protein>
    <submittedName>
        <fullName evidence="3">50S ribosomal protein L11 methyltransferase</fullName>
    </submittedName>
</protein>
<name>W9H5K5_9PROT</name>
<dbReference type="Pfam" id="PF06325">
    <property type="entry name" value="PrmA"/>
    <property type="match status" value="1"/>
</dbReference>
<dbReference type="STRING" id="1385369.N825_27625"/>
<proteinExistence type="predicted"/>
<comment type="caution">
    <text evidence="3">The sequence shown here is derived from an EMBL/GenBank/DDBJ whole genome shotgun (WGS) entry which is preliminary data.</text>
</comment>
<dbReference type="EMBL" id="AVFL01000004">
    <property type="protein sequence ID" value="EWY41319.1"/>
    <property type="molecule type" value="Genomic_DNA"/>
</dbReference>
<dbReference type="AlphaFoldDB" id="W9H5K5"/>
<keyword evidence="3" id="KW-0689">Ribosomal protein</keyword>
<keyword evidence="2 3" id="KW-0808">Transferase</keyword>
<keyword evidence="3" id="KW-0687">Ribonucleoprotein</keyword>
<dbReference type="GO" id="GO:0005840">
    <property type="term" value="C:ribosome"/>
    <property type="evidence" value="ECO:0007669"/>
    <property type="project" value="UniProtKB-KW"/>
</dbReference>
<dbReference type="PANTHER" id="PTHR43648">
    <property type="entry name" value="ELECTRON TRANSFER FLAVOPROTEIN BETA SUBUNIT LYSINE METHYLTRANSFERASE"/>
    <property type="match status" value="1"/>
</dbReference>
<dbReference type="GO" id="GO:0032259">
    <property type="term" value="P:methylation"/>
    <property type="evidence" value="ECO:0007669"/>
    <property type="project" value="UniProtKB-KW"/>
</dbReference>
<reference evidence="3 4" key="1">
    <citation type="submission" date="2013-08" db="EMBL/GenBank/DDBJ databases">
        <title>The genome sequence of Skermanella stibiiresistens.</title>
        <authorList>
            <person name="Zhu W."/>
            <person name="Wang G."/>
        </authorList>
    </citation>
    <scope>NUCLEOTIDE SEQUENCE [LARGE SCALE GENOMIC DNA]</scope>
    <source>
        <strain evidence="3 4">SB22</strain>
    </source>
</reference>
<dbReference type="SUPFAM" id="SSF53335">
    <property type="entry name" value="S-adenosyl-L-methionine-dependent methyltransferases"/>
    <property type="match status" value="1"/>
</dbReference>
<evidence type="ECO:0000313" key="3">
    <source>
        <dbReference type="EMBL" id="EWY41319.1"/>
    </source>
</evidence>
<evidence type="ECO:0000256" key="2">
    <source>
        <dbReference type="ARBA" id="ARBA00022679"/>
    </source>
</evidence>
<accession>W9H5K5</accession>